<dbReference type="EMBL" id="JAEFBJ010000013">
    <property type="protein sequence ID" value="KAG7536558.1"/>
    <property type="molecule type" value="Genomic_DNA"/>
</dbReference>
<name>A0A8T1XR75_ARASU</name>
<evidence type="ECO:0000313" key="3">
    <source>
        <dbReference type="Proteomes" id="UP000694251"/>
    </source>
</evidence>
<sequence length="46" mass="5079">MRLGILWICFEFDFVICGFGWSDFVYGICGYCETVGSGCIGSTVLL</sequence>
<proteinExistence type="predicted"/>
<dbReference type="AlphaFoldDB" id="A0A8T1XR75"/>
<evidence type="ECO:0000313" key="2">
    <source>
        <dbReference type="EMBL" id="KAG7536558.1"/>
    </source>
</evidence>
<gene>
    <name evidence="2" type="ORF">ISN44_As13g004970</name>
</gene>
<reference evidence="2 3" key="1">
    <citation type="submission" date="2020-12" db="EMBL/GenBank/DDBJ databases">
        <title>Concerted genomic and epigenomic changes stabilize Arabidopsis allopolyploids.</title>
        <authorList>
            <person name="Chen Z."/>
        </authorList>
    </citation>
    <scope>NUCLEOTIDE SEQUENCE [LARGE SCALE GENOMIC DNA]</scope>
    <source>
        <strain evidence="2">As9502</strain>
        <tissue evidence="2">Leaf</tissue>
    </source>
</reference>
<feature type="chain" id="PRO_5035895653" evidence="1">
    <location>
        <begin position="18"/>
        <end position="46"/>
    </location>
</feature>
<feature type="signal peptide" evidence="1">
    <location>
        <begin position="1"/>
        <end position="17"/>
    </location>
</feature>
<accession>A0A8T1XR75</accession>
<dbReference type="Proteomes" id="UP000694251">
    <property type="component" value="Chromosome 13"/>
</dbReference>
<keyword evidence="3" id="KW-1185">Reference proteome</keyword>
<organism evidence="2 3">
    <name type="scientific">Arabidopsis suecica</name>
    <name type="common">Swedish thale-cress</name>
    <name type="synonym">Cardaminopsis suecica</name>
    <dbReference type="NCBI Taxonomy" id="45249"/>
    <lineage>
        <taxon>Eukaryota</taxon>
        <taxon>Viridiplantae</taxon>
        <taxon>Streptophyta</taxon>
        <taxon>Embryophyta</taxon>
        <taxon>Tracheophyta</taxon>
        <taxon>Spermatophyta</taxon>
        <taxon>Magnoliopsida</taxon>
        <taxon>eudicotyledons</taxon>
        <taxon>Gunneridae</taxon>
        <taxon>Pentapetalae</taxon>
        <taxon>rosids</taxon>
        <taxon>malvids</taxon>
        <taxon>Brassicales</taxon>
        <taxon>Brassicaceae</taxon>
        <taxon>Camelineae</taxon>
        <taxon>Arabidopsis</taxon>
    </lineage>
</organism>
<protein>
    <submittedName>
        <fullName evidence="2">Uncharacterized protein</fullName>
    </submittedName>
</protein>
<evidence type="ECO:0000256" key="1">
    <source>
        <dbReference type="SAM" id="SignalP"/>
    </source>
</evidence>
<comment type="caution">
    <text evidence="2">The sequence shown here is derived from an EMBL/GenBank/DDBJ whole genome shotgun (WGS) entry which is preliminary data.</text>
</comment>
<keyword evidence="1" id="KW-0732">Signal</keyword>